<dbReference type="Proteomes" id="UP001152795">
    <property type="component" value="Unassembled WGS sequence"/>
</dbReference>
<accession>A0A7D9IQL9</accession>
<name>A0A7D9IQL9_PARCT</name>
<keyword evidence="3" id="KW-1185">Reference proteome</keyword>
<evidence type="ECO:0000256" key="1">
    <source>
        <dbReference type="SAM" id="MobiDB-lite"/>
    </source>
</evidence>
<dbReference type="AlphaFoldDB" id="A0A7D9IQL9"/>
<evidence type="ECO:0000313" key="3">
    <source>
        <dbReference type="Proteomes" id="UP001152795"/>
    </source>
</evidence>
<evidence type="ECO:0000313" key="2">
    <source>
        <dbReference type="EMBL" id="CAB4010939.1"/>
    </source>
</evidence>
<organism evidence="2 3">
    <name type="scientific">Paramuricea clavata</name>
    <name type="common">Red gorgonian</name>
    <name type="synonym">Violescent sea-whip</name>
    <dbReference type="NCBI Taxonomy" id="317549"/>
    <lineage>
        <taxon>Eukaryota</taxon>
        <taxon>Metazoa</taxon>
        <taxon>Cnidaria</taxon>
        <taxon>Anthozoa</taxon>
        <taxon>Octocorallia</taxon>
        <taxon>Malacalcyonacea</taxon>
        <taxon>Plexauridae</taxon>
        <taxon>Paramuricea</taxon>
    </lineage>
</organism>
<gene>
    <name evidence="2" type="ORF">PACLA_8A064942</name>
</gene>
<proteinExistence type="predicted"/>
<reference evidence="2" key="1">
    <citation type="submission" date="2020-04" db="EMBL/GenBank/DDBJ databases">
        <authorList>
            <person name="Alioto T."/>
            <person name="Alioto T."/>
            <person name="Gomez Garrido J."/>
        </authorList>
    </citation>
    <scope>NUCLEOTIDE SEQUENCE</scope>
    <source>
        <strain evidence="2">A484AB</strain>
    </source>
</reference>
<feature type="non-terminal residue" evidence="2">
    <location>
        <position position="60"/>
    </location>
</feature>
<feature type="non-terminal residue" evidence="2">
    <location>
        <position position="1"/>
    </location>
</feature>
<comment type="caution">
    <text evidence="2">The sequence shown here is derived from an EMBL/GenBank/DDBJ whole genome shotgun (WGS) entry which is preliminary data.</text>
</comment>
<feature type="compositionally biased region" description="Polar residues" evidence="1">
    <location>
        <begin position="35"/>
        <end position="47"/>
    </location>
</feature>
<dbReference type="EMBL" id="CACRXK020006967">
    <property type="protein sequence ID" value="CAB4010939.1"/>
    <property type="molecule type" value="Genomic_DNA"/>
</dbReference>
<feature type="region of interest" description="Disordered" evidence="1">
    <location>
        <begin position="35"/>
        <end position="60"/>
    </location>
</feature>
<sequence>IGKVVTTECLFCSETVQVSTYRNHKTDFTKLMCPGQTQERGETNSPIMTEESVPGDGMCK</sequence>
<protein>
    <submittedName>
        <fullName evidence="2">Uncharacterized protein</fullName>
    </submittedName>
</protein>